<reference evidence="3" key="2">
    <citation type="submission" date="2016-04" db="EMBL/GenBank/DDBJ databases">
        <title>First Complete Genome Sequence of a Subdivision 6 Acidobacterium.</title>
        <authorList>
            <person name="Huang S."/>
            <person name="Vieira S."/>
            <person name="Bunk B."/>
            <person name="Riedel T."/>
            <person name="Sproeer C."/>
            <person name="Overmann J."/>
        </authorList>
    </citation>
    <scope>NUCLEOTIDE SEQUENCE [LARGE SCALE GENOMIC DNA]</scope>
    <source>
        <strain evidence="3">DSM 100886 HEG_-6_39</strain>
    </source>
</reference>
<sequence length="150" mass="16977">MFERIQQLPDPTTPAELAKALRITPASVRRAIKRGELRACQTSHRGDRRIQHSAILSWLNGDRTSPPPLASNTVAREPITPIDPWVLLDTPEVCVMVGKSRGTLWRWIRDDYFPEPDKVLPGGHKAWFRATVQNWIVHGMATPALRSARK</sequence>
<organism evidence="2 3">
    <name type="scientific">Luteitalea pratensis</name>
    <dbReference type="NCBI Taxonomy" id="1855912"/>
    <lineage>
        <taxon>Bacteria</taxon>
        <taxon>Pseudomonadati</taxon>
        <taxon>Acidobacteriota</taxon>
        <taxon>Vicinamibacteria</taxon>
        <taxon>Vicinamibacterales</taxon>
        <taxon>Vicinamibacteraceae</taxon>
        <taxon>Luteitalea</taxon>
    </lineage>
</organism>
<evidence type="ECO:0000313" key="2">
    <source>
        <dbReference type="EMBL" id="AMY11300.1"/>
    </source>
</evidence>
<protein>
    <submittedName>
        <fullName evidence="2">DNA binding domain, excisionase family</fullName>
    </submittedName>
</protein>
<reference evidence="2 3" key="1">
    <citation type="journal article" date="2016" name="Genome Announc.">
        <title>First Complete Genome Sequence of a Subdivision 6 Acidobacterium Strain.</title>
        <authorList>
            <person name="Huang S."/>
            <person name="Vieira S."/>
            <person name="Bunk B."/>
            <person name="Riedel T."/>
            <person name="Sproer C."/>
            <person name="Overmann J."/>
        </authorList>
    </citation>
    <scope>NUCLEOTIDE SEQUENCE [LARGE SCALE GENOMIC DNA]</scope>
    <source>
        <strain evidence="3">DSM 100886 HEG_-6_39</strain>
    </source>
</reference>
<dbReference type="InterPro" id="IPR009061">
    <property type="entry name" value="DNA-bd_dom_put_sf"/>
</dbReference>
<dbReference type="Pfam" id="PF12728">
    <property type="entry name" value="HTH_17"/>
    <property type="match status" value="1"/>
</dbReference>
<proteinExistence type="predicted"/>
<dbReference type="OrthoDB" id="8455288at2"/>
<feature type="domain" description="Helix-turn-helix" evidence="1">
    <location>
        <begin position="13"/>
        <end position="61"/>
    </location>
</feature>
<dbReference type="AlphaFoldDB" id="A0A143PT88"/>
<keyword evidence="3" id="KW-1185">Reference proteome</keyword>
<dbReference type="RefSeq" id="WP_110172862.1">
    <property type="nucleotide sequence ID" value="NZ_CP015136.1"/>
</dbReference>
<dbReference type="EMBL" id="CP015136">
    <property type="protein sequence ID" value="AMY11300.1"/>
    <property type="molecule type" value="Genomic_DNA"/>
</dbReference>
<dbReference type="SUPFAM" id="SSF46955">
    <property type="entry name" value="Putative DNA-binding domain"/>
    <property type="match status" value="1"/>
</dbReference>
<dbReference type="Proteomes" id="UP000076079">
    <property type="component" value="Chromosome"/>
</dbReference>
<dbReference type="STRING" id="1855912.LuPra_04548"/>
<gene>
    <name evidence="2" type="ORF">LuPra_04548</name>
</gene>
<accession>A0A143PT88</accession>
<dbReference type="KEGG" id="abac:LuPra_04548"/>
<evidence type="ECO:0000313" key="3">
    <source>
        <dbReference type="Proteomes" id="UP000076079"/>
    </source>
</evidence>
<evidence type="ECO:0000259" key="1">
    <source>
        <dbReference type="Pfam" id="PF12728"/>
    </source>
</evidence>
<dbReference type="InterPro" id="IPR041657">
    <property type="entry name" value="HTH_17"/>
</dbReference>
<name>A0A143PT88_LUTPR</name>